<keyword evidence="3" id="KW-1185">Reference proteome</keyword>
<protein>
    <recommendedName>
        <fullName evidence="4">Tetratricopeptide repeat protein 36 homolog</fullName>
    </recommendedName>
</protein>
<evidence type="ECO:0008006" key="4">
    <source>
        <dbReference type="Google" id="ProtNLM"/>
    </source>
</evidence>
<dbReference type="OMA" id="ILYKAAR"/>
<evidence type="ECO:0000313" key="2">
    <source>
        <dbReference type="EMBL" id="CRG84015.1"/>
    </source>
</evidence>
<dbReference type="STRING" id="28573.A0A0U1LLX5"/>
<proteinExistence type="inferred from homology"/>
<evidence type="ECO:0000313" key="3">
    <source>
        <dbReference type="Proteomes" id="UP000054383"/>
    </source>
</evidence>
<dbReference type="Proteomes" id="UP000054383">
    <property type="component" value="Unassembled WGS sequence"/>
</dbReference>
<dbReference type="PANTHER" id="PTHR21405">
    <property type="entry name" value="CDNA SEQUENCE BC021608"/>
    <property type="match status" value="1"/>
</dbReference>
<organism evidence="2 3">
    <name type="scientific">Talaromyces islandicus</name>
    <name type="common">Penicillium islandicum</name>
    <dbReference type="NCBI Taxonomy" id="28573"/>
    <lineage>
        <taxon>Eukaryota</taxon>
        <taxon>Fungi</taxon>
        <taxon>Dikarya</taxon>
        <taxon>Ascomycota</taxon>
        <taxon>Pezizomycotina</taxon>
        <taxon>Eurotiomycetes</taxon>
        <taxon>Eurotiomycetidae</taxon>
        <taxon>Eurotiales</taxon>
        <taxon>Trichocomaceae</taxon>
        <taxon>Talaromyces</taxon>
        <taxon>Talaromyces sect. Islandici</taxon>
    </lineage>
</organism>
<sequence length="272" mass="29471">MATATGVSPSPATHLSSNDAAVLQALFDADSSASSSTLAKIDSSLPSFPSISSLDPSSIQSVKERELAVIRRIQNVSDNKKLSVLDEAIKELDGLIKEAPDYPPLYANRAQALRMLIQASSSSAADSENSNTKDNALFLPNYADSATRLWSDLTQAITLSTPSQQTASVSPAQARLLSNAHTHRGYILLKAAKIRKETPQEAGENITKGGPQQLRKISTRDELEEMASRDFFQAGRYGNDVAREVSVQTNPYAKMCGTIVKEALRKEIEEFQ</sequence>
<gene>
    <name evidence="2" type="ORF">PISL3812_01359</name>
</gene>
<dbReference type="AlphaFoldDB" id="A0A0U1LLX5"/>
<name>A0A0U1LLX5_TALIS</name>
<comment type="similarity">
    <text evidence="1">Belongs to the TTC36 family.</text>
</comment>
<dbReference type="OrthoDB" id="539634at2759"/>
<dbReference type="InterPro" id="IPR038906">
    <property type="entry name" value="TTC36"/>
</dbReference>
<reference evidence="2 3" key="1">
    <citation type="submission" date="2015-04" db="EMBL/GenBank/DDBJ databases">
        <authorList>
            <person name="Syromyatnikov M.Y."/>
            <person name="Popov V.N."/>
        </authorList>
    </citation>
    <scope>NUCLEOTIDE SEQUENCE [LARGE SCALE GENOMIC DNA]</scope>
    <source>
        <strain evidence="2">WF-38-12</strain>
    </source>
</reference>
<accession>A0A0U1LLX5</accession>
<dbReference type="GO" id="GO:0006570">
    <property type="term" value="P:tyrosine metabolic process"/>
    <property type="evidence" value="ECO:0007669"/>
    <property type="project" value="TreeGrafter"/>
</dbReference>
<evidence type="ECO:0000256" key="1">
    <source>
        <dbReference type="ARBA" id="ARBA00006995"/>
    </source>
</evidence>
<dbReference type="EMBL" id="CVMT01000001">
    <property type="protein sequence ID" value="CRG84015.1"/>
    <property type="molecule type" value="Genomic_DNA"/>
</dbReference>
<dbReference type="PANTHER" id="PTHR21405:SF0">
    <property type="entry name" value="TETRATRICOPEPTIDE REPEAT PROTEIN 36"/>
    <property type="match status" value="1"/>
</dbReference>